<protein>
    <submittedName>
        <fullName evidence="3">Phosphatase PAP2 family protein</fullName>
    </submittedName>
</protein>
<dbReference type="SUPFAM" id="SSF48317">
    <property type="entry name" value="Acid phosphatase/Vanadium-dependent haloperoxidase"/>
    <property type="match status" value="1"/>
</dbReference>
<evidence type="ECO:0000259" key="2">
    <source>
        <dbReference type="SMART" id="SM00014"/>
    </source>
</evidence>
<feature type="domain" description="Phosphatidic acid phosphatase type 2/haloperoxidase" evidence="2">
    <location>
        <begin position="53"/>
        <end position="161"/>
    </location>
</feature>
<dbReference type="EMBL" id="JACRWC010000064">
    <property type="protein sequence ID" value="MBC5999390.1"/>
    <property type="molecule type" value="Genomic_DNA"/>
</dbReference>
<comment type="caution">
    <text evidence="3">The sequence shown here is derived from an EMBL/GenBank/DDBJ whole genome shotgun (WGS) entry which is preliminary data.</text>
</comment>
<dbReference type="Gene3D" id="1.20.144.10">
    <property type="entry name" value="Phosphatidic acid phosphatase type 2/haloperoxidase"/>
    <property type="match status" value="1"/>
</dbReference>
<evidence type="ECO:0000313" key="3">
    <source>
        <dbReference type="EMBL" id="MBC5999390.1"/>
    </source>
</evidence>
<keyword evidence="4" id="KW-1185">Reference proteome</keyword>
<name>A0A923NFU2_9FIRM</name>
<dbReference type="RefSeq" id="WP_249286831.1">
    <property type="nucleotide sequence ID" value="NZ_JACRWC010000064.1"/>
</dbReference>
<keyword evidence="1" id="KW-0812">Transmembrane</keyword>
<feature type="transmembrane region" description="Helical" evidence="1">
    <location>
        <begin position="145"/>
        <end position="162"/>
    </location>
</feature>
<dbReference type="SMART" id="SM00014">
    <property type="entry name" value="acidPPc"/>
    <property type="match status" value="1"/>
</dbReference>
<dbReference type="PANTHER" id="PTHR14969">
    <property type="entry name" value="SPHINGOSINE-1-PHOSPHATE PHOSPHOHYDROLASE"/>
    <property type="match status" value="1"/>
</dbReference>
<dbReference type="AlphaFoldDB" id="A0A923NFU2"/>
<dbReference type="InterPro" id="IPR000326">
    <property type="entry name" value="PAP2/HPO"/>
</dbReference>
<evidence type="ECO:0000313" key="4">
    <source>
        <dbReference type="Proteomes" id="UP000644115"/>
    </source>
</evidence>
<sequence length="163" mass="18361">MKRETYVSMLSKIRKSPVLYGYVVWSDRILTKISYIIYPLFLLYLMVNKKPELGKAILVPAVSFVVLSIFRYLYNAPRPYEVFDTPSLIRKDTRGKSFPSRHVFSAFVIAVTVFYTCHPLGIFLGICSLLLAVSRVLGGVHFTKDVLAGAVSGILCGMLLFIL</sequence>
<dbReference type="InterPro" id="IPR036938">
    <property type="entry name" value="PAP2/HPO_sf"/>
</dbReference>
<gene>
    <name evidence="3" type="ORF">H8876_05195</name>
</gene>
<feature type="transmembrane region" description="Helical" evidence="1">
    <location>
        <begin position="29"/>
        <end position="47"/>
    </location>
</feature>
<feature type="transmembrane region" description="Helical" evidence="1">
    <location>
        <begin position="103"/>
        <end position="133"/>
    </location>
</feature>
<dbReference type="Proteomes" id="UP000644115">
    <property type="component" value="Unassembled WGS sequence"/>
</dbReference>
<organism evidence="3 4">
    <name type="scientific">Lentihominibacter faecis</name>
    <dbReference type="NCBI Taxonomy" id="2764712"/>
    <lineage>
        <taxon>Bacteria</taxon>
        <taxon>Bacillati</taxon>
        <taxon>Bacillota</taxon>
        <taxon>Clostridia</taxon>
        <taxon>Peptostreptococcales</taxon>
        <taxon>Anaerovoracaceae</taxon>
        <taxon>Lentihominibacter</taxon>
    </lineage>
</organism>
<reference evidence="3" key="1">
    <citation type="submission" date="2020-08" db="EMBL/GenBank/DDBJ databases">
        <authorList>
            <person name="Liu C."/>
            <person name="Sun Q."/>
        </authorList>
    </citation>
    <scope>NUCLEOTIDE SEQUENCE</scope>
    <source>
        <strain evidence="3">BX16</strain>
    </source>
</reference>
<feature type="transmembrane region" description="Helical" evidence="1">
    <location>
        <begin position="56"/>
        <end position="74"/>
    </location>
</feature>
<proteinExistence type="predicted"/>
<evidence type="ECO:0000256" key="1">
    <source>
        <dbReference type="SAM" id="Phobius"/>
    </source>
</evidence>
<keyword evidence="1" id="KW-0472">Membrane</keyword>
<dbReference type="PANTHER" id="PTHR14969:SF13">
    <property type="entry name" value="AT30094P"/>
    <property type="match status" value="1"/>
</dbReference>
<dbReference type="Pfam" id="PF01569">
    <property type="entry name" value="PAP2"/>
    <property type="match status" value="1"/>
</dbReference>
<accession>A0A923NFU2</accession>
<dbReference type="CDD" id="cd01610">
    <property type="entry name" value="PAP2_like"/>
    <property type="match status" value="1"/>
</dbReference>
<keyword evidence="1" id="KW-1133">Transmembrane helix</keyword>